<dbReference type="InterPro" id="IPR001633">
    <property type="entry name" value="EAL_dom"/>
</dbReference>
<dbReference type="CDD" id="cd01948">
    <property type="entry name" value="EAL"/>
    <property type="match status" value="1"/>
</dbReference>
<evidence type="ECO:0000313" key="5">
    <source>
        <dbReference type="EMBL" id="PSJ04342.1"/>
    </source>
</evidence>
<evidence type="ECO:0000256" key="2">
    <source>
        <dbReference type="SAM" id="MobiDB-lite"/>
    </source>
</evidence>
<name>A0A2P7MT17_9CYAN</name>
<dbReference type="RefSeq" id="WP_106632782.1">
    <property type="nucleotide sequence ID" value="NZ_PXXO01000013.1"/>
</dbReference>
<dbReference type="Gene3D" id="3.30.70.270">
    <property type="match status" value="1"/>
</dbReference>
<dbReference type="EMBL" id="PXXO01000013">
    <property type="protein sequence ID" value="PSJ04342.1"/>
    <property type="molecule type" value="Genomic_DNA"/>
</dbReference>
<keyword evidence="6" id="KW-1185">Reference proteome</keyword>
<keyword evidence="1" id="KW-0175">Coiled coil</keyword>
<protein>
    <recommendedName>
        <fullName evidence="7">Bifunctional diguanylate cyclase/phosphodiesterase</fullName>
    </recommendedName>
</protein>
<dbReference type="InterPro" id="IPR050706">
    <property type="entry name" value="Cyclic-di-GMP_PDE-like"/>
</dbReference>
<sequence length="817" mass="90804">MLWRSWAKEERISWAKRGHSRSALILFLIVILVGIEAVRRIQLTKNRSVANQTIALKKLEAEFRDAQRIASDWGWWYDRYTFIEGKNPSFPSQNLATSSLFDQGAAMAIYDAQAQRRALQVGLSSPSRPPDQRLVRCLDSTARTRRQLGLAGIRVICSDETNNLYVGFATPIGTSDNSRSTTATLIFLNPLVEPQFGTHLKEELNRIQAQLQPIPPAGVIATGEPLAALKPKTFGEDGRLMGVKPANSQAEQLRELNHLLLQLTGGGLIALALRLSWKLAERRQRMLLRQKERRATQRIRRSHLALIEILEFKAPQSLPSPDHSPAGQAIEGSTTTGSEPAGHQRVDIQLIANQFEQILGTARDLVMHDALTGLANRRYCIEHLEREIDRLKEEQTLLVLLFIDLDKFKNINDTYGHRIGDQALRKVANQLKALCRQGDFLAHYGGDEFILILNPGDSQNASYEDLAIHAKQVAQRILESFEKSQVDSASPYRLSLSIGITISDPHHFSSEDIIRKADLAMYKAKASQGEHIHLFTAENESNPLSDHRLFTALQQACEASLEPSRPDSFRILFQPIVNAAGEVLAVEALARWDHPDLGEVPPTLFIPVAEHYRIMGRVGWQLIKATLKTFKQLIQALKISPNQLDLAINISPSQLTDASFSGQLIDAIAAQGISCKSINLELTETAIFNSTAAVEINLRNCREAGMRISLDDFGTGFSSMGLLLSLKPDELKIDRSFVVGVLNDSYAEQIVELLPRLTNSISMTLVAEGVDTEESFQRLQQMGVARFQGYLFSEPLNIAALVELVGGKRLTIPLPAA</sequence>
<dbReference type="CDD" id="cd01949">
    <property type="entry name" value="GGDEF"/>
    <property type="match status" value="1"/>
</dbReference>
<dbReference type="InterPro" id="IPR000160">
    <property type="entry name" value="GGDEF_dom"/>
</dbReference>
<evidence type="ECO:0000256" key="1">
    <source>
        <dbReference type="SAM" id="Coils"/>
    </source>
</evidence>
<proteinExistence type="predicted"/>
<gene>
    <name evidence="5" type="ORF">C7K55_11050</name>
</gene>
<dbReference type="Pfam" id="PF05228">
    <property type="entry name" value="CHASE4"/>
    <property type="match status" value="1"/>
</dbReference>
<dbReference type="PANTHER" id="PTHR33121">
    <property type="entry name" value="CYCLIC DI-GMP PHOSPHODIESTERASE PDEF"/>
    <property type="match status" value="1"/>
</dbReference>
<dbReference type="Gene3D" id="3.20.20.450">
    <property type="entry name" value="EAL domain"/>
    <property type="match status" value="1"/>
</dbReference>
<reference evidence="5 6" key="1">
    <citation type="journal article" date="2018" name="Environ. Microbiol.">
        <title>Ecological and genomic features of two widespread freshwater picocyanobacteria.</title>
        <authorList>
            <person name="Cabello-Yeves P.J."/>
            <person name="Picazo A."/>
            <person name="Camacho A."/>
            <person name="Callieri C."/>
            <person name="Rosselli R."/>
            <person name="Roda-Garcia J.J."/>
            <person name="Coutinho F.H."/>
            <person name="Rodriguez-Valera F."/>
        </authorList>
    </citation>
    <scope>NUCLEOTIDE SEQUENCE [LARGE SCALE GENOMIC DNA]</scope>
    <source>
        <strain evidence="5 6">Tous</strain>
    </source>
</reference>
<dbReference type="InterPro" id="IPR043128">
    <property type="entry name" value="Rev_trsase/Diguanyl_cyclase"/>
</dbReference>
<feature type="region of interest" description="Disordered" evidence="2">
    <location>
        <begin position="316"/>
        <end position="341"/>
    </location>
</feature>
<dbReference type="SMART" id="SM00267">
    <property type="entry name" value="GGDEF"/>
    <property type="match status" value="1"/>
</dbReference>
<dbReference type="InterPro" id="IPR035919">
    <property type="entry name" value="EAL_sf"/>
</dbReference>
<evidence type="ECO:0008006" key="7">
    <source>
        <dbReference type="Google" id="ProtNLM"/>
    </source>
</evidence>
<dbReference type="AlphaFoldDB" id="A0A2P7MT17"/>
<dbReference type="NCBIfam" id="TIGR00254">
    <property type="entry name" value="GGDEF"/>
    <property type="match status" value="1"/>
</dbReference>
<feature type="domain" description="GGDEF" evidence="4">
    <location>
        <begin position="396"/>
        <end position="537"/>
    </location>
</feature>
<dbReference type="FunFam" id="3.30.70.270:FF:000001">
    <property type="entry name" value="Diguanylate cyclase domain protein"/>
    <property type="match status" value="1"/>
</dbReference>
<feature type="coiled-coil region" evidence="1">
    <location>
        <begin position="374"/>
        <end position="401"/>
    </location>
</feature>
<dbReference type="PANTHER" id="PTHR33121:SF79">
    <property type="entry name" value="CYCLIC DI-GMP PHOSPHODIESTERASE PDED-RELATED"/>
    <property type="match status" value="1"/>
</dbReference>
<dbReference type="SMART" id="SM00052">
    <property type="entry name" value="EAL"/>
    <property type="match status" value="1"/>
</dbReference>
<evidence type="ECO:0000259" key="3">
    <source>
        <dbReference type="PROSITE" id="PS50883"/>
    </source>
</evidence>
<dbReference type="Proteomes" id="UP000243002">
    <property type="component" value="Unassembled WGS sequence"/>
</dbReference>
<organism evidence="5 6">
    <name type="scientific">Cyanobium usitatum str. Tous</name>
    <dbReference type="NCBI Taxonomy" id="2116684"/>
    <lineage>
        <taxon>Bacteria</taxon>
        <taxon>Bacillati</taxon>
        <taxon>Cyanobacteriota</taxon>
        <taxon>Cyanophyceae</taxon>
        <taxon>Synechococcales</taxon>
        <taxon>Prochlorococcaceae</taxon>
        <taxon>Cyanobium</taxon>
    </lineage>
</organism>
<feature type="domain" description="EAL" evidence="3">
    <location>
        <begin position="550"/>
        <end position="809"/>
    </location>
</feature>
<dbReference type="InterPro" id="IPR029787">
    <property type="entry name" value="Nucleotide_cyclase"/>
</dbReference>
<evidence type="ECO:0000259" key="4">
    <source>
        <dbReference type="PROSITE" id="PS50887"/>
    </source>
</evidence>
<dbReference type="SUPFAM" id="SSF55073">
    <property type="entry name" value="Nucleotide cyclase"/>
    <property type="match status" value="1"/>
</dbReference>
<dbReference type="SUPFAM" id="SSF141868">
    <property type="entry name" value="EAL domain-like"/>
    <property type="match status" value="1"/>
</dbReference>
<dbReference type="InterPro" id="IPR007892">
    <property type="entry name" value="CHASE4"/>
</dbReference>
<evidence type="ECO:0000313" key="6">
    <source>
        <dbReference type="Proteomes" id="UP000243002"/>
    </source>
</evidence>
<dbReference type="PROSITE" id="PS50887">
    <property type="entry name" value="GGDEF"/>
    <property type="match status" value="1"/>
</dbReference>
<dbReference type="PROSITE" id="PS50883">
    <property type="entry name" value="EAL"/>
    <property type="match status" value="1"/>
</dbReference>
<accession>A0A2P7MT17</accession>
<dbReference type="GO" id="GO:0071111">
    <property type="term" value="F:cyclic-guanylate-specific phosphodiesterase activity"/>
    <property type="evidence" value="ECO:0007669"/>
    <property type="project" value="InterPro"/>
</dbReference>
<dbReference type="OrthoDB" id="442691at2"/>
<comment type="caution">
    <text evidence="5">The sequence shown here is derived from an EMBL/GenBank/DDBJ whole genome shotgun (WGS) entry which is preliminary data.</text>
</comment>
<dbReference type="Pfam" id="PF00990">
    <property type="entry name" value="GGDEF"/>
    <property type="match status" value="1"/>
</dbReference>
<dbReference type="Pfam" id="PF00563">
    <property type="entry name" value="EAL"/>
    <property type="match status" value="1"/>
</dbReference>